<dbReference type="EMBL" id="JADEYP010000023">
    <property type="protein sequence ID" value="MCA5005917.1"/>
    <property type="molecule type" value="Genomic_DNA"/>
</dbReference>
<keyword evidence="5" id="KW-0998">Cell outer membrane</keyword>
<comment type="subcellular location">
    <subcellularLocation>
        <location evidence="1">Cell outer membrane</location>
    </subcellularLocation>
</comment>
<evidence type="ECO:0000256" key="1">
    <source>
        <dbReference type="ARBA" id="ARBA00004442"/>
    </source>
</evidence>
<evidence type="ECO:0000256" key="4">
    <source>
        <dbReference type="ARBA" id="ARBA00023136"/>
    </source>
</evidence>
<accession>A0ABS7Z6Y6</accession>
<protein>
    <submittedName>
        <fullName evidence="7">RagB/SusD family nutrient uptake outer membrane protein</fullName>
    </submittedName>
</protein>
<feature type="domain" description="RagB/SusD" evidence="6">
    <location>
        <begin position="399"/>
        <end position="512"/>
    </location>
</feature>
<dbReference type="PROSITE" id="PS51257">
    <property type="entry name" value="PROKAR_LIPOPROTEIN"/>
    <property type="match status" value="1"/>
</dbReference>
<evidence type="ECO:0000256" key="5">
    <source>
        <dbReference type="ARBA" id="ARBA00023237"/>
    </source>
</evidence>
<name>A0ABS7Z6Y6_9SPHI</name>
<dbReference type="RefSeq" id="WP_225554130.1">
    <property type="nucleotide sequence ID" value="NZ_JADEYP010000023.1"/>
</dbReference>
<dbReference type="InterPro" id="IPR012944">
    <property type="entry name" value="SusD_RagB_dom"/>
</dbReference>
<sequence>MINKLKNKGLVLLFTLLIVMLSSCNKLLDAPNRSVAGEELHWKSMSETKAGLLGIYGLMRSALVSNNGHWVYGDVRGGDFSVYSRADLTAIKSNTLNASFPIVQNLSNWQRFYAVVNAASVFIERAPQVLENDNRYTEANLQADIAQAKVLRAFAYFYMVRIWGDVPLLTKSFDNGSFDAVKSNSAEEVLNYAEEQILSALESLPFQFGTQDNKYYGEDWNNWNKILINRVSAYAILAHISAWQGKYSNVDAYTKFIIDNSSKANVKNSNNLVGTWGGDDGLTGDYGIFSTNYGLGQLVAFSAAYWTAEATNSGHIEQLTLAQPIVNKEFPDIFVSKDSILNIYADLEDKRFGIDTISGLYREVFFEGFQNQIPIFKKIKIIRDGVSNGNYAVFGSSLIFTRYEEIVLLRAEALAILGNRNAAIDLLNGVKISRGLPAYSVLSTKPIIDEIFDERRRELIGEGWRFYDLVRYNKYVQKNASFNHLISTKGIYWPIASDILSRNPNLKQNEYWK</sequence>
<gene>
    <name evidence="7" type="ORF">IPZ78_12225</name>
</gene>
<comment type="caution">
    <text evidence="7">The sequence shown here is derived from an EMBL/GenBank/DDBJ whole genome shotgun (WGS) entry which is preliminary data.</text>
</comment>
<keyword evidence="8" id="KW-1185">Reference proteome</keyword>
<keyword evidence="3" id="KW-0732">Signal</keyword>
<dbReference type="Gene3D" id="1.25.40.390">
    <property type="match status" value="1"/>
</dbReference>
<evidence type="ECO:0000313" key="8">
    <source>
        <dbReference type="Proteomes" id="UP001165302"/>
    </source>
</evidence>
<keyword evidence="4" id="KW-0472">Membrane</keyword>
<evidence type="ECO:0000259" key="6">
    <source>
        <dbReference type="Pfam" id="PF07980"/>
    </source>
</evidence>
<organism evidence="7 8">
    <name type="scientific">Sphingobacterium bovistauri</name>
    <dbReference type="NCBI Taxonomy" id="2781959"/>
    <lineage>
        <taxon>Bacteria</taxon>
        <taxon>Pseudomonadati</taxon>
        <taxon>Bacteroidota</taxon>
        <taxon>Sphingobacteriia</taxon>
        <taxon>Sphingobacteriales</taxon>
        <taxon>Sphingobacteriaceae</taxon>
        <taxon>Sphingobacterium</taxon>
    </lineage>
</organism>
<evidence type="ECO:0000256" key="3">
    <source>
        <dbReference type="ARBA" id="ARBA00022729"/>
    </source>
</evidence>
<comment type="similarity">
    <text evidence="2">Belongs to the SusD family.</text>
</comment>
<dbReference type="InterPro" id="IPR011990">
    <property type="entry name" value="TPR-like_helical_dom_sf"/>
</dbReference>
<reference evidence="7" key="1">
    <citation type="submission" date="2020-10" db="EMBL/GenBank/DDBJ databases">
        <authorList>
            <person name="Lu T."/>
            <person name="Wang Q."/>
            <person name="Han X."/>
        </authorList>
    </citation>
    <scope>NUCLEOTIDE SEQUENCE</scope>
    <source>
        <strain evidence="7">WQ 366</strain>
    </source>
</reference>
<dbReference type="SUPFAM" id="SSF48452">
    <property type="entry name" value="TPR-like"/>
    <property type="match status" value="1"/>
</dbReference>
<dbReference type="CDD" id="cd08977">
    <property type="entry name" value="SusD"/>
    <property type="match status" value="1"/>
</dbReference>
<proteinExistence type="inferred from homology"/>
<evidence type="ECO:0000313" key="7">
    <source>
        <dbReference type="EMBL" id="MCA5005917.1"/>
    </source>
</evidence>
<dbReference type="Proteomes" id="UP001165302">
    <property type="component" value="Unassembled WGS sequence"/>
</dbReference>
<dbReference type="Pfam" id="PF07980">
    <property type="entry name" value="SusD_RagB"/>
    <property type="match status" value="1"/>
</dbReference>
<evidence type="ECO:0000256" key="2">
    <source>
        <dbReference type="ARBA" id="ARBA00006275"/>
    </source>
</evidence>